<feature type="domain" description="Zinc finger DksA/TraR C4-type" evidence="5">
    <location>
        <begin position="79"/>
        <end position="112"/>
    </location>
</feature>
<evidence type="ECO:0000313" key="6">
    <source>
        <dbReference type="EMBL" id="NYD53906.1"/>
    </source>
</evidence>
<dbReference type="EMBL" id="JACCBH010000001">
    <property type="protein sequence ID" value="NYD53906.1"/>
    <property type="molecule type" value="Genomic_DNA"/>
</dbReference>
<gene>
    <name evidence="6" type="ORF">BKA02_000961</name>
</gene>
<keyword evidence="7" id="KW-1185">Reference proteome</keyword>
<accession>A0A7Y9EU68</accession>
<evidence type="ECO:0000256" key="2">
    <source>
        <dbReference type="ARBA" id="ARBA00022771"/>
    </source>
</evidence>
<organism evidence="6 7">
    <name type="scientific">Microbacterium pseudoresistens</name>
    <dbReference type="NCBI Taxonomy" id="640634"/>
    <lineage>
        <taxon>Bacteria</taxon>
        <taxon>Bacillati</taxon>
        <taxon>Actinomycetota</taxon>
        <taxon>Actinomycetes</taxon>
        <taxon>Micrococcales</taxon>
        <taxon>Microbacteriaceae</taxon>
        <taxon>Microbacterium</taxon>
    </lineage>
</organism>
<dbReference type="Proteomes" id="UP000552045">
    <property type="component" value="Unassembled WGS sequence"/>
</dbReference>
<dbReference type="RefSeq" id="WP_179431807.1">
    <property type="nucleotide sequence ID" value="NZ_BAABLC010000001.1"/>
</dbReference>
<keyword evidence="3" id="KW-0862">Zinc</keyword>
<sequence>MDAYDRLTALRAEVAARASEIDVTLDSFIRERAGANDDDEHDPEGVPLSAEWSRLSGLADAAQAELDQVDAALARVADGTYGICTGCGRPIPDARLEIRPFAEFCVACAEKRGR</sequence>
<name>A0A7Y9EU68_9MICO</name>
<dbReference type="Pfam" id="PF01258">
    <property type="entry name" value="zf-dskA_traR"/>
    <property type="match status" value="1"/>
</dbReference>
<dbReference type="SUPFAM" id="SSF57716">
    <property type="entry name" value="Glucocorticoid receptor-like (DNA-binding domain)"/>
    <property type="match status" value="1"/>
</dbReference>
<dbReference type="PANTHER" id="PTHR33823:SF4">
    <property type="entry name" value="GENERAL STRESS PROTEIN 16O"/>
    <property type="match status" value="1"/>
</dbReference>
<dbReference type="AlphaFoldDB" id="A0A7Y9EU68"/>
<dbReference type="PROSITE" id="PS51128">
    <property type="entry name" value="ZF_DKSA_2"/>
    <property type="match status" value="1"/>
</dbReference>
<comment type="caution">
    <text evidence="6">The sequence shown here is derived from an EMBL/GenBank/DDBJ whole genome shotgun (WGS) entry which is preliminary data.</text>
</comment>
<proteinExistence type="predicted"/>
<evidence type="ECO:0000256" key="4">
    <source>
        <dbReference type="PROSITE-ProRule" id="PRU00510"/>
    </source>
</evidence>
<evidence type="ECO:0000259" key="5">
    <source>
        <dbReference type="Pfam" id="PF01258"/>
    </source>
</evidence>
<dbReference type="Gene3D" id="1.20.120.910">
    <property type="entry name" value="DksA, coiled-coil domain"/>
    <property type="match status" value="1"/>
</dbReference>
<evidence type="ECO:0000256" key="3">
    <source>
        <dbReference type="ARBA" id="ARBA00022833"/>
    </source>
</evidence>
<dbReference type="GO" id="GO:0008270">
    <property type="term" value="F:zinc ion binding"/>
    <property type="evidence" value="ECO:0007669"/>
    <property type="project" value="UniProtKB-KW"/>
</dbReference>
<dbReference type="InterPro" id="IPR000962">
    <property type="entry name" value="Znf_DskA_TraR"/>
</dbReference>
<feature type="zinc finger region" description="dksA C4-type" evidence="4">
    <location>
        <begin position="84"/>
        <end position="108"/>
    </location>
</feature>
<evidence type="ECO:0000313" key="7">
    <source>
        <dbReference type="Proteomes" id="UP000552045"/>
    </source>
</evidence>
<reference evidence="6 7" key="1">
    <citation type="submission" date="2020-07" db="EMBL/GenBank/DDBJ databases">
        <title>Sequencing the genomes of 1000 actinobacteria strains.</title>
        <authorList>
            <person name="Klenk H.-P."/>
        </authorList>
    </citation>
    <scope>NUCLEOTIDE SEQUENCE [LARGE SCALE GENOMIC DNA]</scope>
    <source>
        <strain evidence="6 7">DSM 22185</strain>
    </source>
</reference>
<protein>
    <submittedName>
        <fullName evidence="6">RNA polymerase-binding transcription factor DksA</fullName>
    </submittedName>
</protein>
<dbReference type="PANTHER" id="PTHR33823">
    <property type="entry name" value="RNA POLYMERASE-BINDING TRANSCRIPTION FACTOR DKSA-RELATED"/>
    <property type="match status" value="1"/>
</dbReference>
<keyword evidence="2" id="KW-0863">Zinc-finger</keyword>
<evidence type="ECO:0000256" key="1">
    <source>
        <dbReference type="ARBA" id="ARBA00022723"/>
    </source>
</evidence>
<keyword evidence="1" id="KW-0479">Metal-binding</keyword>